<sequence length="160" mass="19160">MKKHRVFDKFEYELAIRKRYGLTSWKTPTTVLLEPDKSFHSFGYEAEEKYIELAEDEKHQDWFYFQRFKMLLHDKLGLKRDVLIPDASGKEMEAKKIFAIAIRYLKDHLLKMILNKGIEFYEEDILWVLTIPAIWSEPAKQFMREAAVEVTFTMPHLNLI</sequence>
<dbReference type="EMBL" id="CP111014">
    <property type="protein sequence ID" value="WAQ99136.1"/>
    <property type="molecule type" value="Genomic_DNA"/>
</dbReference>
<organism evidence="1 2">
    <name type="scientific">Mya arenaria</name>
    <name type="common">Soft-shell clam</name>
    <dbReference type="NCBI Taxonomy" id="6604"/>
    <lineage>
        <taxon>Eukaryota</taxon>
        <taxon>Metazoa</taxon>
        <taxon>Spiralia</taxon>
        <taxon>Lophotrochozoa</taxon>
        <taxon>Mollusca</taxon>
        <taxon>Bivalvia</taxon>
        <taxon>Autobranchia</taxon>
        <taxon>Heteroconchia</taxon>
        <taxon>Euheterodonta</taxon>
        <taxon>Imparidentia</taxon>
        <taxon>Neoheterodontei</taxon>
        <taxon>Myida</taxon>
        <taxon>Myoidea</taxon>
        <taxon>Myidae</taxon>
        <taxon>Mya</taxon>
    </lineage>
</organism>
<dbReference type="Proteomes" id="UP001164746">
    <property type="component" value="Chromosome 3"/>
</dbReference>
<evidence type="ECO:0000313" key="2">
    <source>
        <dbReference type="Proteomes" id="UP001164746"/>
    </source>
</evidence>
<reference evidence="1" key="1">
    <citation type="submission" date="2022-11" db="EMBL/GenBank/DDBJ databases">
        <title>Centuries of genome instability and evolution in soft-shell clam transmissible cancer (bioRxiv).</title>
        <authorList>
            <person name="Hart S.F.M."/>
            <person name="Yonemitsu M.A."/>
            <person name="Giersch R.M."/>
            <person name="Beal B.F."/>
            <person name="Arriagada G."/>
            <person name="Davis B.W."/>
            <person name="Ostrander E.A."/>
            <person name="Goff S.P."/>
            <person name="Metzger M.J."/>
        </authorList>
    </citation>
    <scope>NUCLEOTIDE SEQUENCE</scope>
    <source>
        <strain evidence="1">MELC-2E11</strain>
        <tissue evidence="1">Siphon/mantle</tissue>
    </source>
</reference>
<evidence type="ECO:0000313" key="1">
    <source>
        <dbReference type="EMBL" id="WAQ99136.1"/>
    </source>
</evidence>
<keyword evidence="2" id="KW-1185">Reference proteome</keyword>
<name>A0ABY7DN61_MYAAR</name>
<dbReference type="SUPFAM" id="SSF53067">
    <property type="entry name" value="Actin-like ATPase domain"/>
    <property type="match status" value="1"/>
</dbReference>
<dbReference type="PANTHER" id="PTHR14187:SF5">
    <property type="entry name" value="HEAT SHOCK 70 KDA PROTEIN 12A"/>
    <property type="match status" value="1"/>
</dbReference>
<dbReference type="PANTHER" id="PTHR14187">
    <property type="entry name" value="ALPHA KINASE/ELONGATION FACTOR 2 KINASE"/>
    <property type="match status" value="1"/>
</dbReference>
<proteinExistence type="predicted"/>
<accession>A0ABY7DN61</accession>
<dbReference type="Gene3D" id="3.30.420.40">
    <property type="match status" value="1"/>
</dbReference>
<dbReference type="InterPro" id="IPR043129">
    <property type="entry name" value="ATPase_NBD"/>
</dbReference>
<protein>
    <submittedName>
        <fullName evidence="1">HS12A-like protein</fullName>
    </submittedName>
</protein>
<gene>
    <name evidence="1" type="ORF">MAR_023509</name>
</gene>